<evidence type="ECO:0000313" key="9">
    <source>
        <dbReference type="EMBL" id="MBI5249821.1"/>
    </source>
</evidence>
<feature type="transmembrane region" description="Helical" evidence="7">
    <location>
        <begin position="210"/>
        <end position="229"/>
    </location>
</feature>
<feature type="transmembrane region" description="Helical" evidence="7">
    <location>
        <begin position="103"/>
        <end position="125"/>
    </location>
</feature>
<name>A0A9D6V4G3_9BACT</name>
<accession>A0A9D6V4G3</accession>
<evidence type="ECO:0000313" key="10">
    <source>
        <dbReference type="Proteomes" id="UP000807825"/>
    </source>
</evidence>
<feature type="domain" description="Acyltransferase 3" evidence="8">
    <location>
        <begin position="25"/>
        <end position="319"/>
    </location>
</feature>
<dbReference type="Proteomes" id="UP000807825">
    <property type="component" value="Unassembled WGS sequence"/>
</dbReference>
<dbReference type="GO" id="GO:0009246">
    <property type="term" value="P:enterobacterial common antigen biosynthetic process"/>
    <property type="evidence" value="ECO:0007669"/>
    <property type="project" value="TreeGrafter"/>
</dbReference>
<reference evidence="9" key="1">
    <citation type="submission" date="2020-07" db="EMBL/GenBank/DDBJ databases">
        <title>Huge and variable diversity of episymbiotic CPR bacteria and DPANN archaea in groundwater ecosystems.</title>
        <authorList>
            <person name="He C.Y."/>
            <person name="Keren R."/>
            <person name="Whittaker M."/>
            <person name="Farag I.F."/>
            <person name="Doudna J."/>
            <person name="Cate J.H.D."/>
            <person name="Banfield J.F."/>
        </authorList>
    </citation>
    <scope>NUCLEOTIDE SEQUENCE</scope>
    <source>
        <strain evidence="9">NC_groundwater_1664_Pr3_B-0.1um_52_9</strain>
    </source>
</reference>
<feature type="transmembrane region" description="Helical" evidence="7">
    <location>
        <begin position="334"/>
        <end position="352"/>
    </location>
</feature>
<dbReference type="Pfam" id="PF01757">
    <property type="entry name" value="Acyl_transf_3"/>
    <property type="match status" value="1"/>
</dbReference>
<evidence type="ECO:0000256" key="5">
    <source>
        <dbReference type="ARBA" id="ARBA00022989"/>
    </source>
</evidence>
<keyword evidence="6 7" id="KW-0472">Membrane</keyword>
<protein>
    <submittedName>
        <fullName evidence="9">Acyltransferase</fullName>
    </submittedName>
</protein>
<gene>
    <name evidence="9" type="ORF">HY912_10020</name>
</gene>
<evidence type="ECO:0000256" key="4">
    <source>
        <dbReference type="ARBA" id="ARBA00022692"/>
    </source>
</evidence>
<dbReference type="GO" id="GO:0016413">
    <property type="term" value="F:O-acetyltransferase activity"/>
    <property type="evidence" value="ECO:0007669"/>
    <property type="project" value="TreeGrafter"/>
</dbReference>
<comment type="subcellular location">
    <subcellularLocation>
        <location evidence="1">Cell membrane</location>
        <topology evidence="1">Multi-pass membrane protein</topology>
    </subcellularLocation>
</comment>
<feature type="transmembrane region" description="Helical" evidence="7">
    <location>
        <begin position="151"/>
        <end position="170"/>
    </location>
</feature>
<evidence type="ECO:0000256" key="2">
    <source>
        <dbReference type="ARBA" id="ARBA00007400"/>
    </source>
</evidence>
<dbReference type="InterPro" id="IPR002656">
    <property type="entry name" value="Acyl_transf_3_dom"/>
</dbReference>
<evidence type="ECO:0000256" key="1">
    <source>
        <dbReference type="ARBA" id="ARBA00004651"/>
    </source>
</evidence>
<comment type="similarity">
    <text evidence="2">Belongs to the acyltransferase 3 family.</text>
</comment>
<dbReference type="AlphaFoldDB" id="A0A9D6V4G3"/>
<dbReference type="GO" id="GO:0005886">
    <property type="term" value="C:plasma membrane"/>
    <property type="evidence" value="ECO:0007669"/>
    <property type="project" value="UniProtKB-SubCell"/>
</dbReference>
<keyword evidence="9" id="KW-0012">Acyltransferase</keyword>
<dbReference type="EMBL" id="JACRDE010000269">
    <property type="protein sequence ID" value="MBI5249821.1"/>
    <property type="molecule type" value="Genomic_DNA"/>
</dbReference>
<feature type="transmembrane region" description="Helical" evidence="7">
    <location>
        <begin position="273"/>
        <end position="294"/>
    </location>
</feature>
<evidence type="ECO:0000256" key="7">
    <source>
        <dbReference type="SAM" id="Phobius"/>
    </source>
</evidence>
<feature type="transmembrane region" description="Helical" evidence="7">
    <location>
        <begin position="29"/>
        <end position="47"/>
    </location>
</feature>
<keyword evidence="4 7" id="KW-0812">Transmembrane</keyword>
<keyword evidence="5 7" id="KW-1133">Transmembrane helix</keyword>
<feature type="transmembrane region" description="Helical" evidence="7">
    <location>
        <begin position="306"/>
        <end position="328"/>
    </location>
</feature>
<evidence type="ECO:0000256" key="6">
    <source>
        <dbReference type="ARBA" id="ARBA00023136"/>
    </source>
</evidence>
<keyword evidence="3" id="KW-1003">Cell membrane</keyword>
<proteinExistence type="inferred from homology"/>
<keyword evidence="9" id="KW-0808">Transferase</keyword>
<feature type="transmembrane region" description="Helical" evidence="7">
    <location>
        <begin position="238"/>
        <end position="261"/>
    </location>
</feature>
<feature type="transmembrane region" description="Helical" evidence="7">
    <location>
        <begin position="182"/>
        <end position="204"/>
    </location>
</feature>
<dbReference type="PANTHER" id="PTHR40074:SF2">
    <property type="entry name" value="O-ACETYLTRANSFERASE WECH"/>
    <property type="match status" value="1"/>
</dbReference>
<comment type="caution">
    <text evidence="9">The sequence shown here is derived from an EMBL/GenBank/DDBJ whole genome shotgun (WGS) entry which is preliminary data.</text>
</comment>
<dbReference type="PANTHER" id="PTHR40074">
    <property type="entry name" value="O-ACETYLTRANSFERASE WECH"/>
    <property type="match status" value="1"/>
</dbReference>
<feature type="transmembrane region" description="Helical" evidence="7">
    <location>
        <begin position="67"/>
        <end position="91"/>
    </location>
</feature>
<organism evidence="9 10">
    <name type="scientific">Desulfomonile tiedjei</name>
    <dbReference type="NCBI Taxonomy" id="2358"/>
    <lineage>
        <taxon>Bacteria</taxon>
        <taxon>Pseudomonadati</taxon>
        <taxon>Thermodesulfobacteriota</taxon>
        <taxon>Desulfomonilia</taxon>
        <taxon>Desulfomonilales</taxon>
        <taxon>Desulfomonilaceae</taxon>
        <taxon>Desulfomonile</taxon>
    </lineage>
</organism>
<evidence type="ECO:0000259" key="8">
    <source>
        <dbReference type="Pfam" id="PF01757"/>
    </source>
</evidence>
<sequence>MNPATTSDLQHSIERAAPSQETRFPGLDYLRAVAALLVVMWHTQVFGPFAVFTPDRVSSIIPTVTDILYYDVCLLAVPVFFQISLFLYILNRKNKKGYFRRRIVRLFLLYFFWGSFSLLFVYPVLFHTDPRTFFSDFTNAAETIMTGGRSLYYYFFSLLCCVAVLEYWLYILQKINSEKASAFLKTGVLVISLFSMLLFPHILAHLGFQTHYWIPLNFFPYIFTAVLLADRLDNLGKIILWAGLLYMVFSLFDWLCLPYYIWSNHCWHALPPYTRISVVFGALFVVSCGLKIRGSAPFIVRKLSEYSLGIYCLHTLIEPGIFPGSWWIAHNGGAVGLAAYRVMVSVLLTYFFKKIPVLKSAF</sequence>
<evidence type="ECO:0000256" key="3">
    <source>
        <dbReference type="ARBA" id="ARBA00022475"/>
    </source>
</evidence>